<dbReference type="Pfam" id="PF01960">
    <property type="entry name" value="ArgJ"/>
    <property type="match status" value="1"/>
</dbReference>
<comment type="pathway">
    <text evidence="9">Amino-acid biosynthesis; L-arginine biosynthesis; N(2)-acetyl-L-ornithine from L-glutamate: step 1/4.</text>
</comment>
<dbReference type="GO" id="GO:0005737">
    <property type="term" value="C:cytoplasm"/>
    <property type="evidence" value="ECO:0007669"/>
    <property type="project" value="UniProtKB-SubCell"/>
</dbReference>
<evidence type="ECO:0000256" key="5">
    <source>
        <dbReference type="ARBA" id="ARBA00022679"/>
    </source>
</evidence>
<comment type="pathway">
    <text evidence="9">Amino-acid biosynthesis; L-arginine biosynthesis; L-ornithine and N-acetyl-L-glutamate from L-glutamate and N(2)-acetyl-L-ornithine (cyclic): step 1/1.</text>
</comment>
<evidence type="ECO:0000256" key="1">
    <source>
        <dbReference type="ARBA" id="ARBA00006774"/>
    </source>
</evidence>
<dbReference type="GO" id="GO:0006592">
    <property type="term" value="P:ornithine biosynthetic process"/>
    <property type="evidence" value="ECO:0007669"/>
    <property type="project" value="TreeGrafter"/>
</dbReference>
<dbReference type="STRING" id="326427.Cagg_0266"/>
<feature type="chain" id="PRO_5023346105" description="Arginine biosynthesis bifunctional protein ArgJ alpha chain" evidence="9">
    <location>
        <begin position="1"/>
        <end position="190"/>
    </location>
</feature>
<dbReference type="AlphaFoldDB" id="B8GD14"/>
<dbReference type="UniPathway" id="UPA00068">
    <property type="reaction ID" value="UER00106"/>
</dbReference>
<name>B8GD14_CHLAD</name>
<dbReference type="EMBL" id="CP001337">
    <property type="protein sequence ID" value="ACL23214.1"/>
    <property type="molecule type" value="Genomic_DNA"/>
</dbReference>
<dbReference type="EC" id="2.3.1.35" evidence="9"/>
<keyword evidence="4 9" id="KW-0028">Amino-acid biosynthesis</keyword>
<evidence type="ECO:0000313" key="10">
    <source>
        <dbReference type="EMBL" id="ACL23214.1"/>
    </source>
</evidence>
<keyword evidence="11" id="KW-1185">Reference proteome</keyword>
<feature type="active site" description="Nucleophile" evidence="9">
    <location>
        <position position="191"/>
    </location>
</feature>
<evidence type="ECO:0000256" key="9">
    <source>
        <dbReference type="HAMAP-Rule" id="MF_01106"/>
    </source>
</evidence>
<keyword evidence="6 9" id="KW-0068">Autocatalytic cleavage</keyword>
<evidence type="ECO:0000256" key="8">
    <source>
        <dbReference type="ARBA" id="ARBA00049439"/>
    </source>
</evidence>
<dbReference type="PANTHER" id="PTHR23100">
    <property type="entry name" value="ARGININE BIOSYNTHESIS BIFUNCTIONAL PROTEIN ARGJ"/>
    <property type="match status" value="1"/>
</dbReference>
<feature type="site" description="Involved in the stabilization of negative charge on the oxyanion by the formation of the oxyanion hole" evidence="9">
    <location>
        <position position="117"/>
    </location>
</feature>
<dbReference type="Gene3D" id="3.60.70.12">
    <property type="entry name" value="L-amino peptidase D-ALA esterase/amidase"/>
    <property type="match status" value="1"/>
</dbReference>
<dbReference type="Gene3D" id="3.10.20.340">
    <property type="entry name" value="ArgJ beta chain, C-terminal domain"/>
    <property type="match status" value="1"/>
</dbReference>
<evidence type="ECO:0000256" key="7">
    <source>
        <dbReference type="ARBA" id="ARBA00023315"/>
    </source>
</evidence>
<dbReference type="RefSeq" id="WP_012615580.1">
    <property type="nucleotide sequence ID" value="NC_011831.1"/>
</dbReference>
<dbReference type="InterPro" id="IPR042195">
    <property type="entry name" value="ArgJ_beta_C"/>
</dbReference>
<accession>B8GD14</accession>
<keyword evidence="9" id="KW-0511">Multifunctional enzyme</keyword>
<dbReference type="NCBIfam" id="NF003802">
    <property type="entry name" value="PRK05388.1"/>
    <property type="match status" value="1"/>
</dbReference>
<proteinExistence type="inferred from homology"/>
<keyword evidence="5 9" id="KW-0808">Transferase</keyword>
<evidence type="ECO:0000256" key="3">
    <source>
        <dbReference type="ARBA" id="ARBA00022571"/>
    </source>
</evidence>
<feature type="binding site" evidence="9">
    <location>
        <position position="180"/>
    </location>
    <ligand>
        <name>substrate</name>
    </ligand>
</feature>
<comment type="subcellular location">
    <subcellularLocation>
        <location evidence="9">Cytoplasm</location>
    </subcellularLocation>
</comment>
<evidence type="ECO:0000313" key="11">
    <source>
        <dbReference type="Proteomes" id="UP000002508"/>
    </source>
</evidence>
<sequence>MITVLADGHVTSPRGWQAAVAACGIKYAHRDDLALVVSDVPATAAAVFTTNAVKAAPVLYDMALMAQGGELRAVVINAGNANACTGTDGDAAAVAMARAVETALGLPMNSVFVMSTGTIGVPMPVEKIVRGIDEAARRLSPDHGPAAARAIMTTDTRPKHCAVTVALPDGHTITIGGMAKGAGMIHPNMATMLAVVTTDAAVPRAVLDTAMRQVLEVSFNSITIDGDTSTNDTLLVMANGMSGAPPITDLTSSAGTAFLAGLTAVCQYLAHAIVRDGEGATRFVTITVRGARSHAEAKQAAMAIARSPLVKTALFGADPNWGRVLCAIGYSGATVDPNRVVLYFGGMRVLENGLPLPFDERAAHTLLDVPEVIIEADLKLGEGEATVWTCDFSYDYVRINAEYRT</sequence>
<dbReference type="PANTHER" id="PTHR23100:SF0">
    <property type="entry name" value="ARGININE BIOSYNTHESIS BIFUNCTIONAL PROTEIN ARGJ, MITOCHONDRIAL"/>
    <property type="match status" value="1"/>
</dbReference>
<organism evidence="10 11">
    <name type="scientific">Chloroflexus aggregans (strain MD-66 / DSM 9485)</name>
    <dbReference type="NCBI Taxonomy" id="326427"/>
    <lineage>
        <taxon>Bacteria</taxon>
        <taxon>Bacillati</taxon>
        <taxon>Chloroflexota</taxon>
        <taxon>Chloroflexia</taxon>
        <taxon>Chloroflexales</taxon>
        <taxon>Chloroflexineae</taxon>
        <taxon>Chloroflexaceae</taxon>
        <taxon>Chloroflexus</taxon>
    </lineage>
</organism>
<dbReference type="EC" id="2.3.1.1" evidence="9"/>
<reference evidence="10" key="1">
    <citation type="submission" date="2008-12" db="EMBL/GenBank/DDBJ databases">
        <title>Complete sequence of Chloroflexus aggregans DSM 9485.</title>
        <authorList>
            <consortium name="US DOE Joint Genome Institute"/>
            <person name="Lucas S."/>
            <person name="Copeland A."/>
            <person name="Lapidus A."/>
            <person name="Glavina del Rio T."/>
            <person name="Dalin E."/>
            <person name="Tice H."/>
            <person name="Pitluck S."/>
            <person name="Foster B."/>
            <person name="Larimer F."/>
            <person name="Land M."/>
            <person name="Hauser L."/>
            <person name="Kyrpides N."/>
            <person name="Mikhailova N."/>
            <person name="Bryant D."/>
            <person name="Richardson P."/>
        </authorList>
    </citation>
    <scope>NUCLEOTIDE SEQUENCE</scope>
    <source>
        <strain evidence="10">DSM 9485</strain>
    </source>
</reference>
<dbReference type="eggNOG" id="COG1364">
    <property type="taxonomic scope" value="Bacteria"/>
</dbReference>
<gene>
    <name evidence="9" type="primary">argJ</name>
    <name evidence="10" type="ordered locus">Cagg_0266</name>
</gene>
<feature type="binding site" evidence="9">
    <location>
        <position position="405"/>
    </location>
    <ligand>
        <name>substrate</name>
    </ligand>
</feature>
<evidence type="ECO:0000256" key="6">
    <source>
        <dbReference type="ARBA" id="ARBA00022813"/>
    </source>
</evidence>
<dbReference type="NCBIfam" id="TIGR00120">
    <property type="entry name" value="ArgJ"/>
    <property type="match status" value="1"/>
</dbReference>
<dbReference type="FunFam" id="3.10.20.340:FF:000001">
    <property type="entry name" value="Arginine biosynthesis bifunctional protein ArgJ, chloroplastic"/>
    <property type="match status" value="1"/>
</dbReference>
<protein>
    <recommendedName>
        <fullName evidence="9">Arginine biosynthesis bifunctional protein ArgJ</fullName>
    </recommendedName>
    <domain>
        <recommendedName>
            <fullName evidence="9">Glutamate N-acetyltransferase</fullName>
            <ecNumber evidence="9">2.3.1.35</ecNumber>
        </recommendedName>
        <alternativeName>
            <fullName evidence="9">Ornithine acetyltransferase</fullName>
            <shortName evidence="9">OATase</shortName>
        </alternativeName>
        <alternativeName>
            <fullName evidence="9">Ornithine transacetylase</fullName>
        </alternativeName>
    </domain>
    <domain>
        <recommendedName>
            <fullName evidence="9">Amino-acid acetyltransferase</fullName>
            <ecNumber evidence="9">2.3.1.1</ecNumber>
        </recommendedName>
        <alternativeName>
            <fullName evidence="9">N-acetylglutamate synthase</fullName>
            <shortName evidence="9">AGSase</shortName>
        </alternativeName>
    </domain>
    <component>
        <recommendedName>
            <fullName evidence="9">Arginine biosynthesis bifunctional protein ArgJ alpha chain</fullName>
        </recommendedName>
    </component>
    <component>
        <recommendedName>
            <fullName evidence="9">Arginine biosynthesis bifunctional protein ArgJ beta chain</fullName>
        </recommendedName>
    </component>
</protein>
<dbReference type="Proteomes" id="UP000002508">
    <property type="component" value="Chromosome"/>
</dbReference>
<feature type="binding site" evidence="9">
    <location>
        <position position="278"/>
    </location>
    <ligand>
        <name>substrate</name>
    </ligand>
</feature>
<evidence type="ECO:0000256" key="2">
    <source>
        <dbReference type="ARBA" id="ARBA00011475"/>
    </source>
</evidence>
<dbReference type="MEROPS" id="T05.002"/>
<dbReference type="SUPFAM" id="SSF56266">
    <property type="entry name" value="DmpA/ArgJ-like"/>
    <property type="match status" value="1"/>
</dbReference>
<feature type="site" description="Involved in the stabilization of negative charge on the oxyanion by the formation of the oxyanion hole" evidence="9">
    <location>
        <position position="116"/>
    </location>
</feature>
<dbReference type="HAMAP" id="MF_01106">
    <property type="entry name" value="ArgJ"/>
    <property type="match status" value="1"/>
</dbReference>
<dbReference type="OrthoDB" id="9804242at2"/>
<dbReference type="CDD" id="cd02152">
    <property type="entry name" value="OAT"/>
    <property type="match status" value="1"/>
</dbReference>
<keyword evidence="7 9" id="KW-0012">Acyltransferase</keyword>
<dbReference type="InterPro" id="IPR002813">
    <property type="entry name" value="Arg_biosynth_ArgJ"/>
</dbReference>
<dbReference type="GO" id="GO:0004358">
    <property type="term" value="F:L-glutamate N-acetyltransferase activity, acting on acetyl-L-ornithine as donor"/>
    <property type="evidence" value="ECO:0007669"/>
    <property type="project" value="UniProtKB-UniRule"/>
</dbReference>
<evidence type="ECO:0000256" key="4">
    <source>
        <dbReference type="ARBA" id="ARBA00022605"/>
    </source>
</evidence>
<comment type="subunit">
    <text evidence="2 9">Heterotetramer of two alpha and two beta chains.</text>
</comment>
<comment type="similarity">
    <text evidence="1 9">Belongs to the ArgJ family.</text>
</comment>
<keyword evidence="3 9" id="KW-0055">Arginine biosynthesis</keyword>
<comment type="catalytic activity">
    <reaction evidence="8 9">
        <text>N(2)-acetyl-L-ornithine + L-glutamate = N-acetyl-L-glutamate + L-ornithine</text>
        <dbReference type="Rhea" id="RHEA:15349"/>
        <dbReference type="ChEBI" id="CHEBI:29985"/>
        <dbReference type="ChEBI" id="CHEBI:44337"/>
        <dbReference type="ChEBI" id="CHEBI:46911"/>
        <dbReference type="ChEBI" id="CHEBI:57805"/>
        <dbReference type="EC" id="2.3.1.35"/>
    </reaction>
</comment>
<feature type="binding site" evidence="9">
    <location>
        <position position="191"/>
    </location>
    <ligand>
        <name>substrate</name>
    </ligand>
</feature>
<comment type="function">
    <text evidence="9">Catalyzes two activities which are involved in the cyclic version of arginine biosynthesis: the synthesis of N-acetylglutamate from glutamate and acetyl-CoA as the acetyl donor, and of ornithine by transacetylation between N(2)-acetylornithine and glutamate.</text>
</comment>
<dbReference type="InterPro" id="IPR016117">
    <property type="entry name" value="ArgJ-like_dom_sf"/>
</dbReference>
<keyword evidence="9" id="KW-0963">Cytoplasm</keyword>
<feature type="binding site" evidence="9">
    <location>
        <position position="400"/>
    </location>
    <ligand>
        <name>substrate</name>
    </ligand>
</feature>
<dbReference type="KEGG" id="cag:Cagg_0266"/>
<feature type="site" description="Cleavage; by autolysis" evidence="9">
    <location>
        <begin position="190"/>
        <end position="191"/>
    </location>
</feature>
<dbReference type="HOGENOM" id="CLU_027172_1_0_0"/>
<dbReference type="GO" id="GO:0006526">
    <property type="term" value="P:L-arginine biosynthetic process"/>
    <property type="evidence" value="ECO:0007669"/>
    <property type="project" value="UniProtKB-UniRule"/>
</dbReference>
<dbReference type="GO" id="GO:0004042">
    <property type="term" value="F:L-glutamate N-acetyltransferase activity"/>
    <property type="evidence" value="ECO:0007669"/>
    <property type="project" value="UniProtKB-UniRule"/>
</dbReference>
<dbReference type="FunFam" id="3.60.70.12:FF:000001">
    <property type="entry name" value="Arginine biosynthesis bifunctional protein ArgJ, chloroplastic"/>
    <property type="match status" value="1"/>
</dbReference>
<comment type="catalytic activity">
    <reaction evidence="9">
        <text>L-glutamate + acetyl-CoA = N-acetyl-L-glutamate + CoA + H(+)</text>
        <dbReference type="Rhea" id="RHEA:24292"/>
        <dbReference type="ChEBI" id="CHEBI:15378"/>
        <dbReference type="ChEBI" id="CHEBI:29985"/>
        <dbReference type="ChEBI" id="CHEBI:44337"/>
        <dbReference type="ChEBI" id="CHEBI:57287"/>
        <dbReference type="ChEBI" id="CHEBI:57288"/>
        <dbReference type="EC" id="2.3.1.1"/>
    </reaction>
</comment>
<feature type="binding site" evidence="9">
    <location>
        <position position="153"/>
    </location>
    <ligand>
        <name>substrate</name>
    </ligand>
</feature>
<feature type="chain" id="PRO_5023346106" description="Arginine biosynthesis bifunctional protein ArgJ beta chain" evidence="9">
    <location>
        <begin position="191"/>
        <end position="405"/>
    </location>
</feature>